<feature type="region of interest" description="Disordered" evidence="1">
    <location>
        <begin position="150"/>
        <end position="260"/>
    </location>
</feature>
<dbReference type="EMBL" id="QGNA01000003">
    <property type="protein sequence ID" value="PWS36774.1"/>
    <property type="molecule type" value="Genomic_DNA"/>
</dbReference>
<proteinExistence type="predicted"/>
<dbReference type="GO" id="GO:0003676">
    <property type="term" value="F:nucleic acid binding"/>
    <property type="evidence" value="ECO:0007669"/>
    <property type="project" value="InterPro"/>
</dbReference>
<evidence type="ECO:0000256" key="1">
    <source>
        <dbReference type="SAM" id="MobiDB-lite"/>
    </source>
</evidence>
<dbReference type="CDD" id="cd04458">
    <property type="entry name" value="CSP_CDS"/>
    <property type="match status" value="2"/>
</dbReference>
<evidence type="ECO:0000259" key="2">
    <source>
        <dbReference type="PROSITE" id="PS51857"/>
    </source>
</evidence>
<dbReference type="PANTHER" id="PTHR11544">
    <property type="entry name" value="COLD SHOCK DOMAIN CONTAINING PROTEINS"/>
    <property type="match status" value="1"/>
</dbReference>
<feature type="domain" description="CSD" evidence="2">
    <location>
        <begin position="262"/>
        <end position="326"/>
    </location>
</feature>
<feature type="compositionally biased region" description="Basic and acidic residues" evidence="1">
    <location>
        <begin position="246"/>
        <end position="257"/>
    </location>
</feature>
<dbReference type="Pfam" id="PF00313">
    <property type="entry name" value="CSD"/>
    <property type="match status" value="2"/>
</dbReference>
<dbReference type="Proteomes" id="UP000245765">
    <property type="component" value="Unassembled WGS sequence"/>
</dbReference>
<feature type="compositionally biased region" description="Gly residues" evidence="1">
    <location>
        <begin position="154"/>
        <end position="166"/>
    </location>
</feature>
<dbReference type="PROSITE" id="PS51857">
    <property type="entry name" value="CSD_2"/>
    <property type="match status" value="2"/>
</dbReference>
<dbReference type="PRINTS" id="PR00050">
    <property type="entry name" value="COLDSHOCK"/>
</dbReference>
<dbReference type="AlphaFoldDB" id="A0A317FCC2"/>
<comment type="caution">
    <text evidence="3">The sequence shown here is derived from an EMBL/GenBank/DDBJ whole genome shotgun (WGS) entry which is preliminary data.</text>
</comment>
<keyword evidence="4" id="KW-1185">Reference proteome</keyword>
<gene>
    <name evidence="3" type="ORF">DFH01_16735</name>
</gene>
<accession>A0A317FCC2</accession>
<dbReference type="GO" id="GO:0005829">
    <property type="term" value="C:cytosol"/>
    <property type="evidence" value="ECO:0007669"/>
    <property type="project" value="UniProtKB-ARBA"/>
</dbReference>
<reference evidence="4" key="1">
    <citation type="submission" date="2018-05" db="EMBL/GenBank/DDBJ databases">
        <authorList>
            <person name="Du Z."/>
            <person name="Wang X."/>
        </authorList>
    </citation>
    <scope>NUCLEOTIDE SEQUENCE [LARGE SCALE GENOMIC DNA]</scope>
    <source>
        <strain evidence="4">CQN31</strain>
    </source>
</reference>
<feature type="domain" description="CSD" evidence="2">
    <location>
        <begin position="85"/>
        <end position="153"/>
    </location>
</feature>
<dbReference type="InterPro" id="IPR050181">
    <property type="entry name" value="Cold_shock_domain"/>
</dbReference>
<organism evidence="3 4">
    <name type="scientific">Falsiroseomonas bella</name>
    <dbReference type="NCBI Taxonomy" id="2184016"/>
    <lineage>
        <taxon>Bacteria</taxon>
        <taxon>Pseudomonadati</taxon>
        <taxon>Pseudomonadota</taxon>
        <taxon>Alphaproteobacteria</taxon>
        <taxon>Acetobacterales</taxon>
        <taxon>Roseomonadaceae</taxon>
        <taxon>Falsiroseomonas</taxon>
    </lineage>
</organism>
<dbReference type="SUPFAM" id="SSF50249">
    <property type="entry name" value="Nucleic acid-binding proteins"/>
    <property type="match status" value="2"/>
</dbReference>
<protein>
    <recommendedName>
        <fullName evidence="2">CSD domain-containing protein</fullName>
    </recommendedName>
</protein>
<dbReference type="InterPro" id="IPR002059">
    <property type="entry name" value="CSP_DNA-bd"/>
</dbReference>
<dbReference type="InterPro" id="IPR011129">
    <property type="entry name" value="CSD"/>
</dbReference>
<evidence type="ECO:0000313" key="3">
    <source>
        <dbReference type="EMBL" id="PWS36774.1"/>
    </source>
</evidence>
<feature type="compositionally biased region" description="Gly residues" evidence="1">
    <location>
        <begin position="205"/>
        <end position="244"/>
    </location>
</feature>
<dbReference type="Gene3D" id="2.40.50.140">
    <property type="entry name" value="Nucleic acid-binding proteins"/>
    <property type="match status" value="2"/>
</dbReference>
<sequence>MAMSGWWRGRAARVSLLRCWPDRRPRYRSRPSIHRVFVDIAFVLAFGTAQCHVAEWRPCIVSGRVLRNGLITVVLPDSEQGDGGPIEAEVKWYNARKGFGFVLGPDGQDVFFHASALTEAGIEPPDTGDKLNCEIGEDRQGRRLVTRIHSLTKGPGGGDRPRGGFGDRPPRRDFGGGGGFGDRPPRRDFGGGGGFGDRPPRRDFGGGGGGFGGPRGGGFGGGGGGGFGGPRGGGFGGGGGGGFGDRPPRRDFARDEGGPTYAISGTVKWFDQVRGFGFVTPDDGGQDVFLHSSVLQRAGKQDVQQGEKVALDVRDGQRGRQAVSIK</sequence>
<name>A0A317FCC2_9PROT</name>
<evidence type="ECO:0000313" key="4">
    <source>
        <dbReference type="Proteomes" id="UP000245765"/>
    </source>
</evidence>
<dbReference type="InterPro" id="IPR012340">
    <property type="entry name" value="NA-bd_OB-fold"/>
</dbReference>
<dbReference type="SMART" id="SM00357">
    <property type="entry name" value="CSP"/>
    <property type="match status" value="2"/>
</dbReference>